<dbReference type="InterPro" id="IPR000375">
    <property type="entry name" value="Dynamin_stalk"/>
</dbReference>
<feature type="domain" description="GED" evidence="13">
    <location>
        <begin position="814"/>
        <end position="901"/>
    </location>
</feature>
<dbReference type="Proteomes" id="UP000078544">
    <property type="component" value="Unassembled WGS sequence"/>
</dbReference>
<dbReference type="GO" id="GO:0005874">
    <property type="term" value="C:microtubule"/>
    <property type="evidence" value="ECO:0007669"/>
    <property type="project" value="TreeGrafter"/>
</dbReference>
<dbReference type="FunFam" id="1.20.120.1240:FF:000002">
    <property type="entry name" value="Dynamin-1-like protein isoform 1"/>
    <property type="match status" value="1"/>
</dbReference>
<dbReference type="GO" id="GO:0005741">
    <property type="term" value="C:mitochondrial outer membrane"/>
    <property type="evidence" value="ECO:0007669"/>
    <property type="project" value="UniProtKB-SubCell"/>
</dbReference>
<protein>
    <recommendedName>
        <fullName evidence="2">dynamin GTPase</fullName>
        <ecNumber evidence="2">3.6.5.5</ecNumber>
    </recommendedName>
</protein>
<evidence type="ECO:0000256" key="6">
    <source>
        <dbReference type="ARBA" id="ARBA00022801"/>
    </source>
</evidence>
<dbReference type="PROSITE" id="PS51718">
    <property type="entry name" value="G_DYNAMIN_2"/>
    <property type="match status" value="1"/>
</dbReference>
<dbReference type="GO" id="GO:0015886">
    <property type="term" value="P:heme transport"/>
    <property type="evidence" value="ECO:0007669"/>
    <property type="project" value="EnsemblFungi"/>
</dbReference>
<dbReference type="CDD" id="cd08771">
    <property type="entry name" value="DLP_1"/>
    <property type="match status" value="1"/>
</dbReference>
<keyword evidence="4 11" id="KW-0547">Nucleotide-binding</keyword>
<dbReference type="Pfam" id="PF02212">
    <property type="entry name" value="GED"/>
    <property type="match status" value="1"/>
</dbReference>
<dbReference type="GO" id="GO:0005777">
    <property type="term" value="C:peroxisome"/>
    <property type="evidence" value="ECO:0007669"/>
    <property type="project" value="EnsemblFungi"/>
</dbReference>
<dbReference type="EMBL" id="AZGY01000010">
    <property type="protein sequence ID" value="KZZ94828.1"/>
    <property type="molecule type" value="Genomic_DNA"/>
</dbReference>
<evidence type="ECO:0000256" key="1">
    <source>
        <dbReference type="ARBA" id="ARBA00004450"/>
    </source>
</evidence>
<comment type="catalytic activity">
    <reaction evidence="10">
        <text>GTP + H2O = GDP + phosphate + H(+)</text>
        <dbReference type="Rhea" id="RHEA:19669"/>
        <dbReference type="ChEBI" id="CHEBI:15377"/>
        <dbReference type="ChEBI" id="CHEBI:15378"/>
        <dbReference type="ChEBI" id="CHEBI:37565"/>
        <dbReference type="ChEBI" id="CHEBI:43474"/>
        <dbReference type="ChEBI" id="CHEBI:58189"/>
        <dbReference type="EC" id="3.6.5.5"/>
    </reaction>
</comment>
<keyword evidence="16" id="KW-1185">Reference proteome</keyword>
<evidence type="ECO:0000259" key="14">
    <source>
        <dbReference type="PROSITE" id="PS51718"/>
    </source>
</evidence>
<dbReference type="GO" id="GO:0008017">
    <property type="term" value="F:microtubule binding"/>
    <property type="evidence" value="ECO:0007669"/>
    <property type="project" value="TreeGrafter"/>
</dbReference>
<evidence type="ECO:0000256" key="7">
    <source>
        <dbReference type="ARBA" id="ARBA00023128"/>
    </source>
</evidence>
<reference evidence="15 16" key="1">
    <citation type="journal article" date="2016" name="Genome Biol. Evol.">
        <title>Divergent and convergent evolution of fungal pathogenicity.</title>
        <authorList>
            <person name="Shang Y."/>
            <person name="Xiao G."/>
            <person name="Zheng P."/>
            <person name="Cen K."/>
            <person name="Zhan S."/>
            <person name="Wang C."/>
        </authorList>
    </citation>
    <scope>NUCLEOTIDE SEQUENCE [LARGE SCALE GENOMIC DNA]</scope>
    <source>
        <strain evidence="15 16">RCEF 2490</strain>
    </source>
</reference>
<keyword evidence="6" id="KW-0378">Hydrolase</keyword>
<dbReference type="InterPro" id="IPR045063">
    <property type="entry name" value="Dynamin_N"/>
</dbReference>
<keyword evidence="7" id="KW-0496">Mitochondrion</keyword>
<evidence type="ECO:0000256" key="12">
    <source>
        <dbReference type="SAM" id="MobiDB-lite"/>
    </source>
</evidence>
<evidence type="ECO:0000256" key="11">
    <source>
        <dbReference type="RuleBase" id="RU003932"/>
    </source>
</evidence>
<dbReference type="InterPro" id="IPR020850">
    <property type="entry name" value="GED_dom"/>
</dbReference>
<dbReference type="AlphaFoldDB" id="A0A168B5P0"/>
<dbReference type="GO" id="GO:0016236">
    <property type="term" value="P:macroautophagy"/>
    <property type="evidence" value="ECO:0007669"/>
    <property type="project" value="EnsemblFungi"/>
</dbReference>
<dbReference type="GO" id="GO:0005525">
    <property type="term" value="F:GTP binding"/>
    <property type="evidence" value="ECO:0007669"/>
    <property type="project" value="UniProtKB-KW"/>
</dbReference>
<dbReference type="GO" id="GO:0034643">
    <property type="term" value="P:establishment of mitochondrion localization, microtubule-mediated"/>
    <property type="evidence" value="ECO:0007669"/>
    <property type="project" value="EnsemblFungi"/>
</dbReference>
<dbReference type="OrthoDB" id="5061070at2759"/>
<keyword evidence="5" id="KW-1000">Mitochondrion outer membrane</keyword>
<accession>A0A168B5P0</accession>
<evidence type="ECO:0000256" key="10">
    <source>
        <dbReference type="ARBA" id="ARBA00048040"/>
    </source>
</evidence>
<dbReference type="Gene3D" id="1.20.120.1240">
    <property type="entry name" value="Dynamin, middle domain"/>
    <property type="match status" value="2"/>
</dbReference>
<keyword evidence="9" id="KW-0472">Membrane</keyword>
<dbReference type="PANTHER" id="PTHR11566">
    <property type="entry name" value="DYNAMIN"/>
    <property type="match status" value="1"/>
</dbReference>
<evidence type="ECO:0000256" key="8">
    <source>
        <dbReference type="ARBA" id="ARBA00023134"/>
    </source>
</evidence>
<feature type="region of interest" description="Disordered" evidence="12">
    <location>
        <begin position="654"/>
        <end position="679"/>
    </location>
</feature>
<dbReference type="GO" id="GO:0140572">
    <property type="term" value="P:vacuole fission"/>
    <property type="evidence" value="ECO:0007669"/>
    <property type="project" value="EnsemblFungi"/>
</dbReference>
<dbReference type="GO" id="GO:0003924">
    <property type="term" value="F:GTPase activity"/>
    <property type="evidence" value="ECO:0007669"/>
    <property type="project" value="EnsemblFungi"/>
</dbReference>
<name>A0A168B5P0_9HYPO</name>
<dbReference type="InterPro" id="IPR001401">
    <property type="entry name" value="Dynamin_GTPase"/>
</dbReference>
<evidence type="ECO:0000256" key="3">
    <source>
        <dbReference type="ARBA" id="ARBA00022553"/>
    </source>
</evidence>
<evidence type="ECO:0000256" key="5">
    <source>
        <dbReference type="ARBA" id="ARBA00022787"/>
    </source>
</evidence>
<dbReference type="PRINTS" id="PR00195">
    <property type="entry name" value="DYNAMIN"/>
</dbReference>
<proteinExistence type="inferred from homology"/>
<feature type="region of interest" description="Disordered" evidence="12">
    <location>
        <begin position="1"/>
        <end position="44"/>
    </location>
</feature>
<dbReference type="Pfam" id="PF00350">
    <property type="entry name" value="Dynamin_N"/>
    <property type="match status" value="1"/>
</dbReference>
<keyword evidence="8 11" id="KW-0342">GTP-binding</keyword>
<comment type="subcellular location">
    <subcellularLocation>
        <location evidence="1">Mitochondrion outer membrane</location>
        <topology evidence="1">Peripheral membrane protein</topology>
    </subcellularLocation>
</comment>
<dbReference type="GO" id="GO:0006897">
    <property type="term" value="P:endocytosis"/>
    <property type="evidence" value="ECO:0007669"/>
    <property type="project" value="TreeGrafter"/>
</dbReference>
<gene>
    <name evidence="15" type="ORF">AAL_04939</name>
</gene>
<dbReference type="GO" id="GO:0048312">
    <property type="term" value="P:intracellular distribution of mitochondria"/>
    <property type="evidence" value="ECO:0007669"/>
    <property type="project" value="EnsemblFungi"/>
</dbReference>
<dbReference type="GO" id="GO:0005829">
    <property type="term" value="C:cytosol"/>
    <property type="evidence" value="ECO:0007669"/>
    <property type="project" value="EnsemblFungi"/>
</dbReference>
<dbReference type="GO" id="GO:0016050">
    <property type="term" value="P:vesicle organization"/>
    <property type="evidence" value="ECO:0007669"/>
    <property type="project" value="EnsemblFungi"/>
</dbReference>
<dbReference type="InterPro" id="IPR027417">
    <property type="entry name" value="P-loop_NTPase"/>
</dbReference>
<dbReference type="FunFam" id="1.20.120.1240:FF:000022">
    <property type="entry name" value="Dynamin-like GTPase Dnm1"/>
    <property type="match status" value="1"/>
</dbReference>
<keyword evidence="3" id="KW-0597">Phosphoprotein</keyword>
<dbReference type="FunFam" id="3.40.50.300:FF:000383">
    <property type="entry name" value="Dynamin-like gtpase dnm1"/>
    <property type="match status" value="1"/>
</dbReference>
<dbReference type="SUPFAM" id="SSF52540">
    <property type="entry name" value="P-loop containing nucleoside triphosphate hydrolases"/>
    <property type="match status" value="1"/>
</dbReference>
<evidence type="ECO:0000259" key="13">
    <source>
        <dbReference type="PROSITE" id="PS51388"/>
    </source>
</evidence>
<dbReference type="Gene3D" id="3.40.50.300">
    <property type="entry name" value="P-loop containing nucleotide triphosphate hydrolases"/>
    <property type="match status" value="1"/>
</dbReference>
<comment type="similarity">
    <text evidence="11">Belongs to the TRAFAC class dynamin-like GTPase superfamily. Dynamin/Fzo/YdjA family.</text>
</comment>
<dbReference type="Pfam" id="PF01031">
    <property type="entry name" value="Dynamin_M"/>
    <property type="match status" value="1"/>
</dbReference>
<evidence type="ECO:0000313" key="16">
    <source>
        <dbReference type="Proteomes" id="UP000078544"/>
    </source>
</evidence>
<dbReference type="InterPro" id="IPR022812">
    <property type="entry name" value="Dynamin"/>
</dbReference>
<evidence type="ECO:0000313" key="15">
    <source>
        <dbReference type="EMBL" id="KZZ94828.1"/>
    </source>
</evidence>
<organism evidence="15 16">
    <name type="scientific">Moelleriella libera RCEF 2490</name>
    <dbReference type="NCBI Taxonomy" id="1081109"/>
    <lineage>
        <taxon>Eukaryota</taxon>
        <taxon>Fungi</taxon>
        <taxon>Dikarya</taxon>
        <taxon>Ascomycota</taxon>
        <taxon>Pezizomycotina</taxon>
        <taxon>Sordariomycetes</taxon>
        <taxon>Hypocreomycetidae</taxon>
        <taxon>Hypocreales</taxon>
        <taxon>Clavicipitaceae</taxon>
        <taxon>Moelleriella</taxon>
    </lineage>
</organism>
<dbReference type="InterPro" id="IPR003130">
    <property type="entry name" value="GED"/>
</dbReference>
<dbReference type="GO" id="GO:0000001">
    <property type="term" value="P:mitochondrion inheritance"/>
    <property type="evidence" value="ECO:0007669"/>
    <property type="project" value="EnsemblFungi"/>
</dbReference>
<dbReference type="GO" id="GO:0016559">
    <property type="term" value="P:peroxisome fission"/>
    <property type="evidence" value="ECO:0007669"/>
    <property type="project" value="EnsemblFungi"/>
</dbReference>
<dbReference type="STRING" id="1081109.A0A168B5P0"/>
<feature type="domain" description="Dynamin-type G" evidence="14">
    <location>
        <begin position="134"/>
        <end position="421"/>
    </location>
</feature>
<evidence type="ECO:0000256" key="9">
    <source>
        <dbReference type="ARBA" id="ARBA00023136"/>
    </source>
</evidence>
<dbReference type="GO" id="GO:0090149">
    <property type="term" value="P:mitochondrial membrane fission"/>
    <property type="evidence" value="ECO:0007669"/>
    <property type="project" value="EnsemblFungi"/>
</dbReference>
<comment type="caution">
    <text evidence="15">The sequence shown here is derived from an EMBL/GenBank/DDBJ whole genome shotgun (WGS) entry which is preliminary data.</text>
</comment>
<dbReference type="InterPro" id="IPR019762">
    <property type="entry name" value="Dynamin_GTPase_CS"/>
</dbReference>
<dbReference type="EC" id="3.6.5.5" evidence="2"/>
<dbReference type="GO" id="GO:0042802">
    <property type="term" value="F:identical protein binding"/>
    <property type="evidence" value="ECO:0007669"/>
    <property type="project" value="EnsemblFungi"/>
</dbReference>
<dbReference type="SMART" id="SM00302">
    <property type="entry name" value="GED"/>
    <property type="match status" value="1"/>
</dbReference>
<dbReference type="GO" id="GO:0032153">
    <property type="term" value="C:cell division site"/>
    <property type="evidence" value="ECO:0007669"/>
    <property type="project" value="EnsemblFungi"/>
</dbReference>
<dbReference type="PROSITE" id="PS51388">
    <property type="entry name" value="GED"/>
    <property type="match status" value="1"/>
</dbReference>
<dbReference type="InterPro" id="IPR030381">
    <property type="entry name" value="G_DYNAMIN_dom"/>
</dbReference>
<sequence length="901" mass="99206">MSCLPGLRDSASQLPAVQCDPGQNGPGQAGQSGPTQHAKVPPKARSIRRAALKAHVQELSHVVVAVSSCRLAFPDNHILQNRRPLLTQRPSAPRLPVIAVETASSVAMAALGEDLLTTVNKLQDLVFNTIGSDSLDLPQIVVVGSQSAGKSSVLENIVGRDFLPRGSGIVTRRPLILQLINVPEDADAPDPALDPYKSPDAARRSEWAEFNHIPNRRFTDFSDVKREIENETSRVAGSNKGINRQPINLKIYSPHVLNLTLVDLPGLTKVPIGDQPTDIEKQTRSLISEYIAKPNSLVLAVSPANVDIVNSEALKLARHVDPLGRRTIGVLTKLDLMDHGTNALDILSGRVYPLKLGFIGVVNRSQQDIQGNKPMNEALKAEMDFFKHHPAYRNISTRCGTHFLAKTLNTTLMSHIRERLPDIKARLNTLMGQTQQELASYGDMHFSGKEHRGSLILQQMTRFATSFISSIDGTSTEISTKELCGGARIYYIFNSVFGSSLESIDPTSNLSALDIRTAIRNSTGPRPSLFVPEMAFDLLVKPQIKLLEIPSHRCVELVYEELIKICHTCGSTELSRYPRLQAKLIETVSDLLRERLGPASSYVESLISIQRAYINTNHPNFLGAAAAMSNVVSAKQERERKRLIQEERDRREKRRLKELGANGAEATEDGEDGAEKENGRKHIAIPGRSMSPAIRDSTHGSLAAAVNGGRAISPSRLNGQGFGGARDTFLNYFFGKDGITQQAIPGAMAGAGRHISHASEPSIPQSLRREERLSIRLSPSQLDDYDPTGRSYGLASHLGESNEPAMTEREAMETELIRALISSYFNIVRESIADQVPKAIMHLLVNHSKDVVQNRLVSELYKESLFEELLYEDDGVKKEREKCEKLLQTYREAAKIIGEVL</sequence>
<evidence type="ECO:0000256" key="2">
    <source>
        <dbReference type="ARBA" id="ARBA00011980"/>
    </source>
</evidence>
<dbReference type="GO" id="GO:0051260">
    <property type="term" value="P:protein homooligomerization"/>
    <property type="evidence" value="ECO:0007669"/>
    <property type="project" value="EnsemblFungi"/>
</dbReference>
<dbReference type="PROSITE" id="PS00410">
    <property type="entry name" value="G_DYNAMIN_1"/>
    <property type="match status" value="1"/>
</dbReference>
<dbReference type="PANTHER" id="PTHR11566:SF235">
    <property type="entry name" value="DYNAMIN-RELATED PROTEIN DNM1"/>
    <property type="match status" value="1"/>
</dbReference>
<dbReference type="SMART" id="SM00053">
    <property type="entry name" value="DYNc"/>
    <property type="match status" value="1"/>
</dbReference>
<dbReference type="GO" id="GO:0097753">
    <property type="term" value="P:membrane bending"/>
    <property type="evidence" value="ECO:0007669"/>
    <property type="project" value="EnsemblFungi"/>
</dbReference>
<evidence type="ECO:0000256" key="4">
    <source>
        <dbReference type="ARBA" id="ARBA00022741"/>
    </source>
</evidence>